<dbReference type="GO" id="GO:0008270">
    <property type="term" value="F:zinc ion binding"/>
    <property type="evidence" value="ECO:0007669"/>
    <property type="project" value="UniProtKB-KW"/>
</dbReference>
<evidence type="ECO:0000256" key="4">
    <source>
        <dbReference type="PROSITE-ProRule" id="PRU00134"/>
    </source>
</evidence>
<proteinExistence type="predicted"/>
<dbReference type="AlphaFoldDB" id="A0AAV9ZZI8"/>
<evidence type="ECO:0000259" key="5">
    <source>
        <dbReference type="PROSITE" id="PS50865"/>
    </source>
</evidence>
<keyword evidence="1" id="KW-0479">Metal-binding</keyword>
<reference evidence="6 7" key="1">
    <citation type="journal article" date="2024" name="J Genomics">
        <title>Draft genome sequencing and assembly of Favolaschia claudopus CIRM-BRFM 2984 isolated from oak limbs.</title>
        <authorList>
            <person name="Navarro D."/>
            <person name="Drula E."/>
            <person name="Chaduli D."/>
            <person name="Cazenave R."/>
            <person name="Ahrendt S."/>
            <person name="Wang J."/>
            <person name="Lipzen A."/>
            <person name="Daum C."/>
            <person name="Barry K."/>
            <person name="Grigoriev I.V."/>
            <person name="Favel A."/>
            <person name="Rosso M.N."/>
            <person name="Martin F."/>
        </authorList>
    </citation>
    <scope>NUCLEOTIDE SEQUENCE [LARGE SCALE GENOMIC DNA]</scope>
    <source>
        <strain evidence="6 7">CIRM-BRFM 2984</strain>
    </source>
</reference>
<dbReference type="Gene3D" id="6.10.140.2220">
    <property type="match status" value="1"/>
</dbReference>
<accession>A0AAV9ZZI8</accession>
<protein>
    <submittedName>
        <fullName evidence="6">MYND finger domain-containing protein</fullName>
    </submittedName>
</protein>
<evidence type="ECO:0000313" key="6">
    <source>
        <dbReference type="EMBL" id="KAK6996540.1"/>
    </source>
</evidence>
<gene>
    <name evidence="6" type="ORF">R3P38DRAFT_2736943</name>
</gene>
<keyword evidence="2 4" id="KW-0863">Zinc-finger</keyword>
<feature type="domain" description="MYND-type" evidence="5">
    <location>
        <begin position="384"/>
        <end position="423"/>
    </location>
</feature>
<name>A0AAV9ZZI8_9AGAR</name>
<dbReference type="PROSITE" id="PS50865">
    <property type="entry name" value="ZF_MYND_2"/>
    <property type="match status" value="1"/>
</dbReference>
<dbReference type="InterPro" id="IPR002893">
    <property type="entry name" value="Znf_MYND"/>
</dbReference>
<keyword evidence="3" id="KW-0862">Zinc</keyword>
<sequence>MSSSADLDDDLTDSEDEGIIMDILMVPQALRLSDVAFRDPLRPRFCAKLLHGVWYRMLFSEDTSTIPAAFNFIVARRTDAQLKSMVEGLSHCQCGPLDPDDDLFHGFGEEALEEESARHHGDVSTAPTHFRMLMNLISVPILQILETVNPIKLVKFRGRNSKWPASLDDIIPPSLGPENTVKSMEQWISYMSISHRLWAIELLGAIASTCRSLVFPAIMQSPTLIPTILRIAAGVCAEATNNLSPHSSTQTLTETANRLVERLSSINSFFRAISGPSGSPDMLDKFPIQWKTVIVQMCNKVIQILRSPLMVQYAPGEHRLDLIRYFTANLTLFIDEGVSMDGIDPSLIQHAIDQLERLHGPPLTILHILLLGWKKSLRCFAMNCDNSLHTASHKFQRCGSCKIVSYCGKECQKRAWPEHKSICKTLSRAVRDGGGDIESDEFGENCKAGKVDAGDAEQIVNAFSTWRRTHGGISL</sequence>
<evidence type="ECO:0000313" key="7">
    <source>
        <dbReference type="Proteomes" id="UP001362999"/>
    </source>
</evidence>
<comment type="caution">
    <text evidence="6">The sequence shown here is derived from an EMBL/GenBank/DDBJ whole genome shotgun (WGS) entry which is preliminary data.</text>
</comment>
<dbReference type="Proteomes" id="UP001362999">
    <property type="component" value="Unassembled WGS sequence"/>
</dbReference>
<keyword evidence="7" id="KW-1185">Reference proteome</keyword>
<evidence type="ECO:0000256" key="1">
    <source>
        <dbReference type="ARBA" id="ARBA00022723"/>
    </source>
</evidence>
<evidence type="ECO:0000256" key="2">
    <source>
        <dbReference type="ARBA" id="ARBA00022771"/>
    </source>
</evidence>
<organism evidence="6 7">
    <name type="scientific">Favolaschia claudopus</name>
    <dbReference type="NCBI Taxonomy" id="2862362"/>
    <lineage>
        <taxon>Eukaryota</taxon>
        <taxon>Fungi</taxon>
        <taxon>Dikarya</taxon>
        <taxon>Basidiomycota</taxon>
        <taxon>Agaricomycotina</taxon>
        <taxon>Agaricomycetes</taxon>
        <taxon>Agaricomycetidae</taxon>
        <taxon>Agaricales</taxon>
        <taxon>Marasmiineae</taxon>
        <taxon>Mycenaceae</taxon>
        <taxon>Favolaschia</taxon>
    </lineage>
</organism>
<dbReference type="SUPFAM" id="SSF144232">
    <property type="entry name" value="HIT/MYND zinc finger-like"/>
    <property type="match status" value="1"/>
</dbReference>
<dbReference type="Pfam" id="PF01753">
    <property type="entry name" value="zf-MYND"/>
    <property type="match status" value="1"/>
</dbReference>
<dbReference type="EMBL" id="JAWWNJ010000097">
    <property type="protein sequence ID" value="KAK6996540.1"/>
    <property type="molecule type" value="Genomic_DNA"/>
</dbReference>
<evidence type="ECO:0000256" key="3">
    <source>
        <dbReference type="ARBA" id="ARBA00022833"/>
    </source>
</evidence>